<evidence type="ECO:0000313" key="4">
    <source>
        <dbReference type="EMBL" id="OZY86482.1"/>
    </source>
</evidence>
<dbReference type="PROSITE" id="PS51257">
    <property type="entry name" value="PROKAR_LIPOPROTEIN"/>
    <property type="match status" value="1"/>
</dbReference>
<dbReference type="Gene3D" id="3.40.50.1820">
    <property type="entry name" value="alpha/beta hydrolase"/>
    <property type="match status" value="1"/>
</dbReference>
<dbReference type="PANTHER" id="PTHR48081:SF13">
    <property type="entry name" value="ALPHA_BETA HYDROLASE"/>
    <property type="match status" value="1"/>
</dbReference>
<feature type="chain" id="PRO_5013329172" evidence="2">
    <location>
        <begin position="19"/>
        <end position="331"/>
    </location>
</feature>
<accession>A0A266Q9F4</accession>
<dbReference type="InterPro" id="IPR050300">
    <property type="entry name" value="GDXG_lipolytic_enzyme"/>
</dbReference>
<dbReference type="Pfam" id="PF20434">
    <property type="entry name" value="BD-FAE"/>
    <property type="match status" value="1"/>
</dbReference>
<comment type="caution">
    <text evidence="4">The sequence shown here is derived from an EMBL/GenBank/DDBJ whole genome shotgun (WGS) entry which is preliminary data.</text>
</comment>
<feature type="signal peptide" evidence="2">
    <location>
        <begin position="1"/>
        <end position="18"/>
    </location>
</feature>
<name>A0A266Q9F4_9GAMM</name>
<dbReference type="EMBL" id="NHNI01000001">
    <property type="protein sequence ID" value="OZY86482.1"/>
    <property type="molecule type" value="Genomic_DNA"/>
</dbReference>
<dbReference type="SUPFAM" id="SSF53474">
    <property type="entry name" value="alpha/beta-Hydrolases"/>
    <property type="match status" value="1"/>
</dbReference>
<organism evidence="4 5">
    <name type="scientific">Cellvibrio mixtus</name>
    <dbReference type="NCBI Taxonomy" id="39650"/>
    <lineage>
        <taxon>Bacteria</taxon>
        <taxon>Pseudomonadati</taxon>
        <taxon>Pseudomonadota</taxon>
        <taxon>Gammaproteobacteria</taxon>
        <taxon>Cellvibrionales</taxon>
        <taxon>Cellvibrionaceae</taxon>
        <taxon>Cellvibrio</taxon>
    </lineage>
</organism>
<reference evidence="5" key="1">
    <citation type="submission" date="2017-05" db="EMBL/GenBank/DDBJ databases">
        <authorList>
            <person name="Barney B.M."/>
        </authorList>
    </citation>
    <scope>NUCLEOTIDE SEQUENCE [LARGE SCALE GENOMIC DNA]</scope>
    <source>
        <strain evidence="5">PSBB022</strain>
    </source>
</reference>
<keyword evidence="5" id="KW-1185">Reference proteome</keyword>
<sequence length="331" mass="36214">MNLITRIFTLLMISGLSACSSLSPKPYENTYTVENRYAQDVKSFPSIQGIASTAVPAEVIEHKNITYVRYGTRELQLDLYLPKTLADNANSSPVPGVILVHCGGWRSGFRTHLTPMAIELAKAGYVAATITYRLAPEAQYPAAIYDVKAAIRWLRSHAADYGVDPTRIAVGGSSAGGQIASLTGMTNGLLRFDPQAKHSTVSSDAQLILNIDGLSDFTSAEARKHEDPPGKGVSSAGSWFGGNYAEKRDLWHDASPTYYVGESSPPILFLNSTQERFHVGRDEMIGKMNVYGIPSKVVTLPDTPHTFWLYEPWIKPAAAVVVAFLDEQFKR</sequence>
<keyword evidence="1" id="KW-0378">Hydrolase</keyword>
<gene>
    <name evidence="4" type="ORF">CBP51_05505</name>
</gene>
<evidence type="ECO:0000313" key="5">
    <source>
        <dbReference type="Proteomes" id="UP000216101"/>
    </source>
</evidence>
<evidence type="ECO:0000256" key="2">
    <source>
        <dbReference type="SAM" id="SignalP"/>
    </source>
</evidence>
<dbReference type="Proteomes" id="UP000216101">
    <property type="component" value="Unassembled WGS sequence"/>
</dbReference>
<dbReference type="PANTHER" id="PTHR48081">
    <property type="entry name" value="AB HYDROLASE SUPERFAMILY PROTEIN C4A8.06C"/>
    <property type="match status" value="1"/>
</dbReference>
<dbReference type="InterPro" id="IPR029058">
    <property type="entry name" value="AB_hydrolase_fold"/>
</dbReference>
<dbReference type="GO" id="GO:0016787">
    <property type="term" value="F:hydrolase activity"/>
    <property type="evidence" value="ECO:0007669"/>
    <property type="project" value="UniProtKB-KW"/>
</dbReference>
<dbReference type="STRING" id="1209072.GCA_000766945_00224"/>
<feature type="domain" description="BD-FAE-like" evidence="3">
    <location>
        <begin position="77"/>
        <end position="274"/>
    </location>
</feature>
<evidence type="ECO:0000256" key="1">
    <source>
        <dbReference type="ARBA" id="ARBA00022801"/>
    </source>
</evidence>
<keyword evidence="2" id="KW-0732">Signal</keyword>
<proteinExistence type="predicted"/>
<dbReference type="InterPro" id="IPR049492">
    <property type="entry name" value="BD-FAE-like_dom"/>
</dbReference>
<dbReference type="RefSeq" id="WP_244904515.1">
    <property type="nucleotide sequence ID" value="NZ_NHNI01000001.1"/>
</dbReference>
<evidence type="ECO:0000259" key="3">
    <source>
        <dbReference type="Pfam" id="PF20434"/>
    </source>
</evidence>
<dbReference type="AlphaFoldDB" id="A0A266Q9F4"/>
<protein>
    <submittedName>
        <fullName evidence="4">Lipase</fullName>
    </submittedName>
</protein>